<proteinExistence type="predicted"/>
<name>A0A402BHJ1_9CHLR</name>
<protein>
    <recommendedName>
        <fullName evidence="1">PDZ domain-containing protein</fullName>
    </recommendedName>
</protein>
<dbReference type="AlphaFoldDB" id="A0A402BHJ1"/>
<feature type="domain" description="PDZ" evidence="1">
    <location>
        <begin position="296"/>
        <end position="366"/>
    </location>
</feature>
<dbReference type="PROSITE" id="PS50106">
    <property type="entry name" value="PDZ"/>
    <property type="match status" value="1"/>
</dbReference>
<accession>A0A402BHJ1</accession>
<organism evidence="2 3">
    <name type="scientific">Dictyobacter alpinus</name>
    <dbReference type="NCBI Taxonomy" id="2014873"/>
    <lineage>
        <taxon>Bacteria</taxon>
        <taxon>Bacillati</taxon>
        <taxon>Chloroflexota</taxon>
        <taxon>Ktedonobacteria</taxon>
        <taxon>Ktedonobacterales</taxon>
        <taxon>Dictyobacteraceae</taxon>
        <taxon>Dictyobacter</taxon>
    </lineage>
</organism>
<evidence type="ECO:0000313" key="2">
    <source>
        <dbReference type="EMBL" id="GCE30806.1"/>
    </source>
</evidence>
<comment type="caution">
    <text evidence="2">The sequence shown here is derived from an EMBL/GenBank/DDBJ whole genome shotgun (WGS) entry which is preliminary data.</text>
</comment>
<dbReference type="InterPro" id="IPR036034">
    <property type="entry name" value="PDZ_sf"/>
</dbReference>
<dbReference type="Gene3D" id="2.30.42.10">
    <property type="match status" value="1"/>
</dbReference>
<dbReference type="GO" id="GO:0004190">
    <property type="term" value="F:aspartic-type endopeptidase activity"/>
    <property type="evidence" value="ECO:0007669"/>
    <property type="project" value="InterPro"/>
</dbReference>
<dbReference type="OrthoDB" id="145741at2"/>
<dbReference type="Gene3D" id="2.40.70.10">
    <property type="entry name" value="Acid Proteases"/>
    <property type="match status" value="1"/>
</dbReference>
<dbReference type="SUPFAM" id="SSF50156">
    <property type="entry name" value="PDZ domain-like"/>
    <property type="match status" value="1"/>
</dbReference>
<sequence length="380" mass="41989">MTVQQHERISLHISHDRPYIDLRINTPRGYSRMARFLVDTAGLALIFTEALVQDLELPLLDEPFLFTDEPVFRRLRPPTLAVGPYTLDLSHTTALMAVGTCSLFSGEAVDGILPCRLLSSYCVLLDYPAETFSLSLTSSLAMVGEPVPISTHPQSRFLRVEATIAGNQYGLLLDTGASCTMISAAVMQTWEQQFAAWPRAQAAVGTANMGTPGEEDAIMMRIPRATLGSLLLREITVVSRPAGMFEEHRSRFMTSPIVGCLAGNVLRQFRIEIDYRHEMTYWEWCGASYPYDMDLVGLTLSLNTDHSYYVTAVSDCNYACVKQSVRVGDRLLQIDGLIVTGLPLPAVINALRGSPGQHYTLLLEREGELRSVSVAAARII</sequence>
<dbReference type="InterPro" id="IPR021109">
    <property type="entry name" value="Peptidase_aspartic_dom_sf"/>
</dbReference>
<evidence type="ECO:0000313" key="3">
    <source>
        <dbReference type="Proteomes" id="UP000287171"/>
    </source>
</evidence>
<reference evidence="3" key="1">
    <citation type="submission" date="2018-12" db="EMBL/GenBank/DDBJ databases">
        <title>Tengunoibacter tsumagoiensis gen. nov., sp. nov., Dictyobacter kobayashii sp. nov., D. alpinus sp. nov., and D. joshuensis sp. nov. and description of Dictyobacteraceae fam. nov. within the order Ktedonobacterales isolated from Tengu-no-mugimeshi.</title>
        <authorList>
            <person name="Wang C.M."/>
            <person name="Zheng Y."/>
            <person name="Sakai Y."/>
            <person name="Toyoda A."/>
            <person name="Minakuchi Y."/>
            <person name="Abe K."/>
            <person name="Yokota A."/>
            <person name="Yabe S."/>
        </authorList>
    </citation>
    <scope>NUCLEOTIDE SEQUENCE [LARGE SCALE GENOMIC DNA]</scope>
    <source>
        <strain evidence="3">Uno16</strain>
    </source>
</reference>
<dbReference type="EMBL" id="BIFT01000002">
    <property type="protein sequence ID" value="GCE30806.1"/>
    <property type="molecule type" value="Genomic_DNA"/>
</dbReference>
<dbReference type="InterPro" id="IPR001478">
    <property type="entry name" value="PDZ"/>
</dbReference>
<evidence type="ECO:0000259" key="1">
    <source>
        <dbReference type="PROSITE" id="PS50106"/>
    </source>
</evidence>
<dbReference type="InterPro" id="IPR001969">
    <property type="entry name" value="Aspartic_peptidase_AS"/>
</dbReference>
<dbReference type="GO" id="GO:0006508">
    <property type="term" value="P:proteolysis"/>
    <property type="evidence" value="ECO:0007669"/>
    <property type="project" value="InterPro"/>
</dbReference>
<dbReference type="PROSITE" id="PS00141">
    <property type="entry name" value="ASP_PROTEASE"/>
    <property type="match status" value="1"/>
</dbReference>
<gene>
    <name evidence="2" type="ORF">KDA_62900</name>
</gene>
<dbReference type="Proteomes" id="UP000287171">
    <property type="component" value="Unassembled WGS sequence"/>
</dbReference>
<keyword evidence="3" id="KW-1185">Reference proteome</keyword>
<dbReference type="RefSeq" id="WP_126630847.1">
    <property type="nucleotide sequence ID" value="NZ_BIFT01000002.1"/>
</dbReference>